<protein>
    <submittedName>
        <fullName evidence="3">Pyruvate ferredoxin oxidoreductase</fullName>
    </submittedName>
</protein>
<gene>
    <name evidence="3" type="ORF">B6D57_01185</name>
</gene>
<sequence>MANLKELASRPERLIGGHRLCAGCGASILVRQVLLSIDKPMVLSNATGCLEVATTIFPYTSWAVPWMHNAFENAAATISGAETAYRHFKRQGKIDKDIVFVAFGGDGGTYDIGIQSLSGAIERGHRFLYVCYDNQAYMNTGIQRSGSTPYGAHTMTSPSGKVIPGKMQKRKDLTMIIAAHHLPYAAQVSPSHWRDLNKKVEKAISYDGPTFINALSSCNRGWRHKMEDTIEILRVAVDTCVWPLYEIEEGILRITYKPREKKPVEEWLKPQGRYKHLFTPKYEHLIGEIQKDVDQRWERLQKLEGCFVGEKDK</sequence>
<dbReference type="Proteomes" id="UP000192611">
    <property type="component" value="Unassembled WGS sequence"/>
</dbReference>
<accession>A0A1W9S2U5</accession>
<dbReference type="PANTHER" id="PTHR42897">
    <property type="entry name" value="PYRUVATE SYNTHASE SUBUNIT PORB"/>
    <property type="match status" value="1"/>
</dbReference>
<organism evidence="3 4">
    <name type="scientific">Candidatus Coatesbacteria bacterium 4484_99</name>
    <dbReference type="NCBI Taxonomy" id="1970774"/>
    <lineage>
        <taxon>Bacteria</taxon>
        <taxon>Candidatus Coatesiibacteriota</taxon>
    </lineage>
</organism>
<evidence type="ECO:0000313" key="3">
    <source>
        <dbReference type="EMBL" id="OQX91046.1"/>
    </source>
</evidence>
<evidence type="ECO:0000256" key="1">
    <source>
        <dbReference type="ARBA" id="ARBA00023002"/>
    </source>
</evidence>
<evidence type="ECO:0000259" key="2">
    <source>
        <dbReference type="Pfam" id="PF02775"/>
    </source>
</evidence>
<name>A0A1W9S2U5_9BACT</name>
<dbReference type="CDD" id="cd03376">
    <property type="entry name" value="TPP_PFOR_porB_like"/>
    <property type="match status" value="1"/>
</dbReference>
<dbReference type="GO" id="GO:0016491">
    <property type="term" value="F:oxidoreductase activity"/>
    <property type="evidence" value="ECO:0007669"/>
    <property type="project" value="UniProtKB-KW"/>
</dbReference>
<feature type="domain" description="Thiamine pyrophosphate enzyme TPP-binding" evidence="2">
    <location>
        <begin position="47"/>
        <end position="213"/>
    </location>
</feature>
<keyword evidence="1" id="KW-0560">Oxidoreductase</keyword>
<proteinExistence type="predicted"/>
<dbReference type="PANTHER" id="PTHR42897:SF2">
    <property type="entry name" value="PYRUVATE SYNTHASE SUBUNIT PORB"/>
    <property type="match status" value="1"/>
</dbReference>
<dbReference type="InterPro" id="IPR051479">
    <property type="entry name" value="PorB-like"/>
</dbReference>
<dbReference type="SUPFAM" id="SSF52518">
    <property type="entry name" value="Thiamin diphosphate-binding fold (THDP-binding)"/>
    <property type="match status" value="1"/>
</dbReference>
<dbReference type="Pfam" id="PF02775">
    <property type="entry name" value="TPP_enzyme_C"/>
    <property type="match status" value="1"/>
</dbReference>
<dbReference type="Gene3D" id="3.40.50.970">
    <property type="match status" value="2"/>
</dbReference>
<dbReference type="InterPro" id="IPR011766">
    <property type="entry name" value="TPP_enzyme_TPP-bd"/>
</dbReference>
<dbReference type="InterPro" id="IPR029061">
    <property type="entry name" value="THDP-binding"/>
</dbReference>
<dbReference type="EMBL" id="NATQ01000014">
    <property type="protein sequence ID" value="OQX91046.1"/>
    <property type="molecule type" value="Genomic_DNA"/>
</dbReference>
<dbReference type="AlphaFoldDB" id="A0A1W9S2U5"/>
<dbReference type="GO" id="GO:0030976">
    <property type="term" value="F:thiamine pyrophosphate binding"/>
    <property type="evidence" value="ECO:0007669"/>
    <property type="project" value="InterPro"/>
</dbReference>
<evidence type="ECO:0000313" key="4">
    <source>
        <dbReference type="Proteomes" id="UP000192611"/>
    </source>
</evidence>
<reference evidence="4" key="1">
    <citation type="submission" date="2017-03" db="EMBL/GenBank/DDBJ databases">
        <title>Novel pathways for hydrocarbon cycling and metabolic interdependencies in hydrothermal sediment communities.</title>
        <authorList>
            <person name="Dombrowski N."/>
            <person name="Seitz K."/>
            <person name="Teske A."/>
            <person name="Baker B."/>
        </authorList>
    </citation>
    <scope>NUCLEOTIDE SEQUENCE [LARGE SCALE GENOMIC DNA]</scope>
</reference>
<comment type="caution">
    <text evidence="3">The sequence shown here is derived from an EMBL/GenBank/DDBJ whole genome shotgun (WGS) entry which is preliminary data.</text>
</comment>
<keyword evidence="3" id="KW-0670">Pyruvate</keyword>